<evidence type="ECO:0000313" key="4">
    <source>
        <dbReference type="EMBL" id="OIQ66142.1"/>
    </source>
</evidence>
<dbReference type="PANTHER" id="PTHR30158">
    <property type="entry name" value="ACRA/E-RELATED COMPONENT OF DRUG EFFLUX TRANSPORTER"/>
    <property type="match status" value="1"/>
</dbReference>
<dbReference type="Pfam" id="PF25876">
    <property type="entry name" value="HH_MFP_RND"/>
    <property type="match status" value="1"/>
</dbReference>
<dbReference type="SUPFAM" id="SSF111369">
    <property type="entry name" value="HlyD-like secretion proteins"/>
    <property type="match status" value="1"/>
</dbReference>
<organism evidence="4">
    <name type="scientific">mine drainage metagenome</name>
    <dbReference type="NCBI Taxonomy" id="410659"/>
    <lineage>
        <taxon>unclassified sequences</taxon>
        <taxon>metagenomes</taxon>
        <taxon>ecological metagenomes</taxon>
    </lineage>
</organism>
<protein>
    <submittedName>
        <fullName evidence="4">Efflux pump periplasmic linker BepF</fullName>
    </submittedName>
</protein>
<dbReference type="AlphaFoldDB" id="A0A1J5P4P0"/>
<dbReference type="Gene3D" id="2.40.420.20">
    <property type="match status" value="1"/>
</dbReference>
<evidence type="ECO:0000259" key="2">
    <source>
        <dbReference type="Pfam" id="PF25944"/>
    </source>
</evidence>
<dbReference type="GO" id="GO:0046677">
    <property type="term" value="P:response to antibiotic"/>
    <property type="evidence" value="ECO:0007669"/>
    <property type="project" value="TreeGrafter"/>
</dbReference>
<dbReference type="Pfam" id="PF25944">
    <property type="entry name" value="Beta-barrel_RND"/>
    <property type="match status" value="1"/>
</dbReference>
<dbReference type="InterPro" id="IPR058626">
    <property type="entry name" value="MdtA-like_b-barrel"/>
</dbReference>
<sequence>MYEIDERLYKAAYDQAVANLEVSKSGLVQAQQDADRYVYLNKYNAVAKQLYDHAVVTLAQAKSTVKASEQQVKTAKTNLTYATVYAPFTGTIGISQVRLGEVVTPSVTTLDTLSQDNPMAVDFIINEKILPFFEKLQHEKVKVDSLFTLLMPDNSLYGHLGKLAIIDRAVDPQTGTIRVRLVFDNPDHYLRAGMSCVVRVHNQDVRPQLVVPNKAVVEQMGEYFVYVAKDTLIKISPDSLKKMDKNAASDAKKAKLIAVQKKVQTGQVIGPDIIIKSGINAGDKIIVDGLQSLHDGARITTANKVVPGGGKRG</sequence>
<reference evidence="4" key="1">
    <citation type="submission" date="2016-10" db="EMBL/GenBank/DDBJ databases">
        <title>Sequence of Gallionella enrichment culture.</title>
        <authorList>
            <person name="Poehlein A."/>
            <person name="Muehling M."/>
            <person name="Daniel R."/>
        </authorList>
    </citation>
    <scope>NUCLEOTIDE SEQUENCE</scope>
</reference>
<dbReference type="InterPro" id="IPR058624">
    <property type="entry name" value="MdtA-like_HH"/>
</dbReference>
<dbReference type="EMBL" id="MLJW01006808">
    <property type="protein sequence ID" value="OIQ66142.1"/>
    <property type="molecule type" value="Genomic_DNA"/>
</dbReference>
<dbReference type="GO" id="GO:0030313">
    <property type="term" value="C:cell envelope"/>
    <property type="evidence" value="ECO:0007669"/>
    <property type="project" value="UniProtKB-SubCell"/>
</dbReference>
<accession>A0A1J5P4P0</accession>
<comment type="caution">
    <text evidence="4">The sequence shown here is derived from an EMBL/GenBank/DDBJ whole genome shotgun (WGS) entry which is preliminary data.</text>
</comment>
<dbReference type="Pfam" id="PF25967">
    <property type="entry name" value="RND-MFP_C"/>
    <property type="match status" value="1"/>
</dbReference>
<dbReference type="Gene3D" id="2.40.50.100">
    <property type="match status" value="1"/>
</dbReference>
<name>A0A1J5P4P0_9ZZZZ</name>
<feature type="domain" description="Multidrug resistance protein MdtA-like beta-barrel" evidence="2">
    <location>
        <begin position="136"/>
        <end position="201"/>
    </location>
</feature>
<dbReference type="Gene3D" id="1.10.287.470">
    <property type="entry name" value="Helix hairpin bin"/>
    <property type="match status" value="1"/>
</dbReference>
<dbReference type="GO" id="GO:0022857">
    <property type="term" value="F:transmembrane transporter activity"/>
    <property type="evidence" value="ECO:0007669"/>
    <property type="project" value="InterPro"/>
</dbReference>
<gene>
    <name evidence="4" type="primary">bepF_7</name>
    <name evidence="4" type="ORF">GALL_522930</name>
</gene>
<dbReference type="GO" id="GO:0005886">
    <property type="term" value="C:plasma membrane"/>
    <property type="evidence" value="ECO:0007669"/>
    <property type="project" value="TreeGrafter"/>
</dbReference>
<dbReference type="InterPro" id="IPR058627">
    <property type="entry name" value="MdtA-like_C"/>
</dbReference>
<feature type="domain" description="Multidrug resistance protein MdtA-like alpha-helical hairpin" evidence="1">
    <location>
        <begin position="13"/>
        <end position="82"/>
    </location>
</feature>
<dbReference type="Gene3D" id="2.40.30.170">
    <property type="match status" value="1"/>
</dbReference>
<feature type="domain" description="Multidrug resistance protein MdtA-like C-terminal permuted SH3" evidence="3">
    <location>
        <begin position="261"/>
        <end position="291"/>
    </location>
</feature>
<dbReference type="NCBIfam" id="TIGR01730">
    <property type="entry name" value="RND_mfp"/>
    <property type="match status" value="1"/>
</dbReference>
<proteinExistence type="predicted"/>
<dbReference type="InterPro" id="IPR006143">
    <property type="entry name" value="RND_pump_MFP"/>
</dbReference>
<evidence type="ECO:0000259" key="1">
    <source>
        <dbReference type="Pfam" id="PF25876"/>
    </source>
</evidence>
<evidence type="ECO:0000259" key="3">
    <source>
        <dbReference type="Pfam" id="PF25967"/>
    </source>
</evidence>